<feature type="compositionally biased region" description="Low complexity" evidence="1">
    <location>
        <begin position="36"/>
        <end position="49"/>
    </location>
</feature>
<feature type="compositionally biased region" description="Acidic residues" evidence="1">
    <location>
        <begin position="479"/>
        <end position="496"/>
    </location>
</feature>
<reference evidence="2" key="1">
    <citation type="journal article" date="2023" name="Plant Biotechnol. J.">
        <title>Chromosome-level wild Hevea brasiliensis genome provides new tools for genomic-assisted breeding and valuable loci to elevate rubber yield.</title>
        <authorList>
            <person name="Cheng H."/>
            <person name="Song X."/>
            <person name="Hu Y."/>
            <person name="Wu T."/>
            <person name="Yang Q."/>
            <person name="An Z."/>
            <person name="Feng S."/>
            <person name="Deng Z."/>
            <person name="Wu W."/>
            <person name="Zeng X."/>
            <person name="Tu M."/>
            <person name="Wang X."/>
            <person name="Huang H."/>
        </authorList>
    </citation>
    <scope>NUCLEOTIDE SEQUENCE</scope>
    <source>
        <strain evidence="2">MT/VB/25A 57/8</strain>
    </source>
</reference>
<feature type="region of interest" description="Disordered" evidence="1">
    <location>
        <begin position="1"/>
        <end position="63"/>
    </location>
</feature>
<feature type="compositionally biased region" description="Basic and acidic residues" evidence="1">
    <location>
        <begin position="53"/>
        <end position="62"/>
    </location>
</feature>
<feature type="region of interest" description="Disordered" evidence="1">
    <location>
        <begin position="469"/>
        <end position="496"/>
    </location>
</feature>
<dbReference type="EMBL" id="JARPOI010000007">
    <property type="protein sequence ID" value="KAJ9177454.1"/>
    <property type="molecule type" value="Genomic_DNA"/>
</dbReference>
<sequence length="496" mass="55212">MPKQRSSRKPTATQHELTSPLRRSKRILHQKPHDLNANNPKPSNNNGDNTQKASKELGKSDGRSSICAAPVLGLRRSPRFSKRVEGVSNIRRSLRLSLLGNTNAIQEKSDQDKLKKSSDNKSKKLRHSASNKSIDRVLNISTDNKALLLNKEKGEVHVGSCDEILHKNERRTQSCANVEVVIALEAAKGKIVLGRSKEPRVIGKRKRVEEGNYGSVKGWAKEQEVALQRAYFGVKPTPHFWKKVSKLVPGKTAQDCFEKIHSDHITPPQPLPRSRAKRMNSSPLGCFSLSAGKLLGSSELKVKRLSCHKQKSHIALKTARHLLQKHNRADQNYEADLFSILEPNVNLSRQDTQMKNAVSTPKHSQEKQGFLQKCHERSSSGQKKPLSRFRSSCETDLVSPPVLKQVKNKALHEKYIDQLHCREAKRKAACAHVGKENSGQVNIQKVDVVRAAKNALVSDARYAINKLQDLQTDAKGDSSDSDDDGVNSDDAEVDGL</sequence>
<dbReference type="Gene3D" id="1.10.10.60">
    <property type="entry name" value="Homeodomain-like"/>
    <property type="match status" value="1"/>
</dbReference>
<feature type="region of interest" description="Disordered" evidence="1">
    <location>
        <begin position="107"/>
        <end position="130"/>
    </location>
</feature>
<evidence type="ECO:0008006" key="4">
    <source>
        <dbReference type="Google" id="ProtNLM"/>
    </source>
</evidence>
<dbReference type="InterPro" id="IPR001005">
    <property type="entry name" value="SANT/Myb"/>
</dbReference>
<dbReference type="PANTHER" id="PTHR14000">
    <property type="entry name" value="FINGER CCCH DOMAIN PROTEIN, PUTATIVE (DUF3755)-RELATED"/>
    <property type="match status" value="1"/>
</dbReference>
<organism evidence="2 3">
    <name type="scientific">Hevea brasiliensis</name>
    <name type="common">Para rubber tree</name>
    <name type="synonym">Siphonia brasiliensis</name>
    <dbReference type="NCBI Taxonomy" id="3981"/>
    <lineage>
        <taxon>Eukaryota</taxon>
        <taxon>Viridiplantae</taxon>
        <taxon>Streptophyta</taxon>
        <taxon>Embryophyta</taxon>
        <taxon>Tracheophyta</taxon>
        <taxon>Spermatophyta</taxon>
        <taxon>Magnoliopsida</taxon>
        <taxon>eudicotyledons</taxon>
        <taxon>Gunneridae</taxon>
        <taxon>Pentapetalae</taxon>
        <taxon>rosids</taxon>
        <taxon>fabids</taxon>
        <taxon>Malpighiales</taxon>
        <taxon>Euphorbiaceae</taxon>
        <taxon>Crotonoideae</taxon>
        <taxon>Micrandreae</taxon>
        <taxon>Hevea</taxon>
    </lineage>
</organism>
<feature type="compositionally biased region" description="Basic and acidic residues" evidence="1">
    <location>
        <begin position="107"/>
        <end position="122"/>
    </location>
</feature>
<dbReference type="PANTHER" id="PTHR14000:SF17">
    <property type="entry name" value="MYB-LIKE DOMAIN-CONTAINING PROTEIN"/>
    <property type="match status" value="1"/>
</dbReference>
<comment type="caution">
    <text evidence="2">The sequence shown here is derived from an EMBL/GenBank/DDBJ whole genome shotgun (WGS) entry which is preliminary data.</text>
</comment>
<evidence type="ECO:0000256" key="1">
    <source>
        <dbReference type="SAM" id="MobiDB-lite"/>
    </source>
</evidence>
<accession>A0ABQ9MAZ2</accession>
<proteinExistence type="predicted"/>
<dbReference type="CDD" id="cd00167">
    <property type="entry name" value="SANT"/>
    <property type="match status" value="1"/>
</dbReference>
<keyword evidence="3" id="KW-1185">Reference proteome</keyword>
<gene>
    <name evidence="2" type="ORF">P3X46_012672</name>
</gene>
<dbReference type="Proteomes" id="UP001174677">
    <property type="component" value="Chromosome 7"/>
</dbReference>
<name>A0ABQ9MAZ2_HEVBR</name>
<evidence type="ECO:0000313" key="3">
    <source>
        <dbReference type="Proteomes" id="UP001174677"/>
    </source>
</evidence>
<feature type="region of interest" description="Disordered" evidence="1">
    <location>
        <begin position="354"/>
        <end position="389"/>
    </location>
</feature>
<protein>
    <recommendedName>
        <fullName evidence="4">Myb-like domain-containing protein</fullName>
    </recommendedName>
</protein>
<evidence type="ECO:0000313" key="2">
    <source>
        <dbReference type="EMBL" id="KAJ9177454.1"/>
    </source>
</evidence>